<name>B6WTK8_9BACT</name>
<reference evidence="1 2" key="2">
    <citation type="submission" date="2008-10" db="EMBL/GenBank/DDBJ databases">
        <authorList>
            <person name="Fulton L."/>
            <person name="Clifton S."/>
            <person name="Fulton B."/>
            <person name="Xu J."/>
            <person name="Minx P."/>
            <person name="Pepin K.H."/>
            <person name="Johnson M."/>
            <person name="Bhonagiri V."/>
            <person name="Nash W.E."/>
            <person name="Mardis E.R."/>
            <person name="Wilson R.K."/>
        </authorList>
    </citation>
    <scope>NUCLEOTIDE SEQUENCE [LARGE SCALE GENOMIC DNA]</scope>
    <source>
        <strain evidence="1 2">ATCC 29098</strain>
    </source>
</reference>
<dbReference type="HOGENOM" id="CLU_2205835_0_0_7"/>
<organism evidence="1 2">
    <name type="scientific">Desulfovibrio piger ATCC 29098</name>
    <dbReference type="NCBI Taxonomy" id="411464"/>
    <lineage>
        <taxon>Bacteria</taxon>
        <taxon>Pseudomonadati</taxon>
        <taxon>Thermodesulfobacteriota</taxon>
        <taxon>Desulfovibrionia</taxon>
        <taxon>Desulfovibrionales</taxon>
        <taxon>Desulfovibrionaceae</taxon>
        <taxon>Desulfovibrio</taxon>
    </lineage>
</organism>
<reference evidence="1 2" key="1">
    <citation type="submission" date="2008-10" db="EMBL/GenBank/DDBJ databases">
        <title>Draft genome sequence of Desulvovibrio piger (ATCC 29098).</title>
        <authorList>
            <person name="Sudarsanam P."/>
            <person name="Ley R."/>
            <person name="Guruge J."/>
            <person name="Turnbaugh P.J."/>
            <person name="Mahowald M."/>
            <person name="Liep D."/>
            <person name="Gordon J."/>
        </authorList>
    </citation>
    <scope>NUCLEOTIDE SEQUENCE [LARGE SCALE GENOMIC DNA]</scope>
    <source>
        <strain evidence="1 2">ATCC 29098</strain>
    </source>
</reference>
<evidence type="ECO:0000313" key="2">
    <source>
        <dbReference type="Proteomes" id="UP000003676"/>
    </source>
</evidence>
<sequence>MSVDDVTVVFFARHPERKVACVVGWYRNALVFRKEQQEFLDGQKVKYSAKARAEDCICLQEQERSFAIPSGHIVKGGYGQGTMWYADSDAPAIVALRKQLETYLLRY</sequence>
<accession>B6WTK8</accession>
<evidence type="ECO:0000313" key="1">
    <source>
        <dbReference type="EMBL" id="EEB33700.1"/>
    </source>
</evidence>
<comment type="caution">
    <text evidence="1">The sequence shown here is derived from an EMBL/GenBank/DDBJ whole genome shotgun (WGS) entry which is preliminary data.</text>
</comment>
<dbReference type="EMBL" id="ABXU01000033">
    <property type="protein sequence ID" value="EEB33700.1"/>
    <property type="molecule type" value="Genomic_DNA"/>
</dbReference>
<dbReference type="AlphaFoldDB" id="B6WTK8"/>
<protein>
    <submittedName>
        <fullName evidence="1">Uncharacterized protein</fullName>
    </submittedName>
</protein>
<gene>
    <name evidence="1" type="ORF">DESPIG_01414</name>
</gene>
<dbReference type="Proteomes" id="UP000003676">
    <property type="component" value="Unassembled WGS sequence"/>
</dbReference>
<proteinExistence type="predicted"/>